<sequence>MTAKNLVKVCLAATFLLTGACADFFENNQIKNPKKGTDGTQSNNEQTLPGDFQKPNEGVFTEQKMLINIGTNVMARAVEKFANAVPSLKNSVREYCEALPSGLPTDRLEAQAKKDWERVALAFHEVEAAPMGPLTDNTSALNVVIYSWPLLNTCGVDKKVFENANSAISSETLPYNTRGIGAIEYLLFETSMKSTCNLRAHKEMEIWNARSAEQKRLDRCQWALTLTKDLEGKAAELNNKWSVAKGNFTKNIIDGSRYKTHKEAINALTDAMSNIEKLKDVKLGKPTGRHATCYDEKCAKDVEHIYSGLSLASAEAQLKAFKALFTGSYTKDPAFGIDDLLIQSGRQDVADKMVAALDTAIVSVIKAQAAGSLYSQIEAVDPTLCKASTMTDRKEEICAVHADVREVAFLLKTEVLAALALRAPPTNQGDSD</sequence>
<evidence type="ECO:0000256" key="1">
    <source>
        <dbReference type="ARBA" id="ARBA00004196"/>
    </source>
</evidence>
<feature type="signal peptide" evidence="4">
    <location>
        <begin position="1"/>
        <end position="22"/>
    </location>
</feature>
<reference evidence="6" key="1">
    <citation type="submission" date="2022-03" db="EMBL/GenBank/DDBJ databases">
        <title>Genome Identification and Characterization of new species Bdellovibrio reynosense LBG001 sp. nov. from a Mexico soil sample.</title>
        <authorList>
            <person name="Camilli A."/>
            <person name="Ajao Y."/>
            <person name="Guo X."/>
        </authorList>
    </citation>
    <scope>NUCLEOTIDE SEQUENCE</scope>
    <source>
        <strain evidence="6">LBG001</strain>
    </source>
</reference>
<dbReference type="Proteomes" id="UP000830116">
    <property type="component" value="Chromosome"/>
</dbReference>
<evidence type="ECO:0000259" key="5">
    <source>
        <dbReference type="Pfam" id="PF09375"/>
    </source>
</evidence>
<dbReference type="InterPro" id="IPR018976">
    <property type="entry name" value="Imelysin-like"/>
</dbReference>
<name>A0ABY4CBQ5_9BACT</name>
<comment type="subcellular location">
    <subcellularLocation>
        <location evidence="1">Cell envelope</location>
    </subcellularLocation>
</comment>
<organism evidence="6 7">
    <name type="scientific">Bdellovibrio reynosensis</name>
    <dbReference type="NCBI Taxonomy" id="2835041"/>
    <lineage>
        <taxon>Bacteria</taxon>
        <taxon>Pseudomonadati</taxon>
        <taxon>Bdellovibrionota</taxon>
        <taxon>Bdellovibrionia</taxon>
        <taxon>Bdellovibrionales</taxon>
        <taxon>Pseudobdellovibrionaceae</taxon>
        <taxon>Bdellovibrio</taxon>
    </lineage>
</organism>
<dbReference type="InterPro" id="IPR038352">
    <property type="entry name" value="Imelysin_sf"/>
</dbReference>
<accession>A0ABY4CBQ5</accession>
<feature type="region of interest" description="Disordered" evidence="3">
    <location>
        <begin position="31"/>
        <end position="55"/>
    </location>
</feature>
<dbReference type="Gene3D" id="1.20.1420.20">
    <property type="entry name" value="M75 peptidase, HXXE motif"/>
    <property type="match status" value="1"/>
</dbReference>
<dbReference type="InterPro" id="IPR034984">
    <property type="entry name" value="Imelysin-like_IPPA"/>
</dbReference>
<keyword evidence="2 4" id="KW-0732">Signal</keyword>
<proteinExistence type="predicted"/>
<dbReference type="Pfam" id="PF09375">
    <property type="entry name" value="Peptidase_M75"/>
    <property type="match status" value="1"/>
</dbReference>
<evidence type="ECO:0000256" key="4">
    <source>
        <dbReference type="SAM" id="SignalP"/>
    </source>
</evidence>
<keyword evidence="7" id="KW-1185">Reference proteome</keyword>
<dbReference type="RefSeq" id="WP_243537140.1">
    <property type="nucleotide sequence ID" value="NZ_CP093442.1"/>
</dbReference>
<evidence type="ECO:0000256" key="2">
    <source>
        <dbReference type="ARBA" id="ARBA00022729"/>
    </source>
</evidence>
<evidence type="ECO:0000313" key="6">
    <source>
        <dbReference type="EMBL" id="UOF00943.1"/>
    </source>
</evidence>
<protein>
    <submittedName>
        <fullName evidence="6">Imelysin family protein</fullName>
    </submittedName>
</protein>
<feature type="compositionally biased region" description="Polar residues" evidence="3">
    <location>
        <begin position="38"/>
        <end position="47"/>
    </location>
</feature>
<feature type="domain" description="Imelysin-like" evidence="5">
    <location>
        <begin position="80"/>
        <end position="367"/>
    </location>
</feature>
<dbReference type="EMBL" id="CP093442">
    <property type="protein sequence ID" value="UOF00943.1"/>
    <property type="molecule type" value="Genomic_DNA"/>
</dbReference>
<dbReference type="CDD" id="cd14659">
    <property type="entry name" value="Imelysin-like_IPPA"/>
    <property type="match status" value="1"/>
</dbReference>
<gene>
    <name evidence="6" type="ORF">MNR06_14675</name>
</gene>
<evidence type="ECO:0000256" key="3">
    <source>
        <dbReference type="SAM" id="MobiDB-lite"/>
    </source>
</evidence>
<dbReference type="PROSITE" id="PS51257">
    <property type="entry name" value="PROKAR_LIPOPROTEIN"/>
    <property type="match status" value="1"/>
</dbReference>
<feature type="chain" id="PRO_5045857523" evidence="4">
    <location>
        <begin position="23"/>
        <end position="432"/>
    </location>
</feature>
<evidence type="ECO:0000313" key="7">
    <source>
        <dbReference type="Proteomes" id="UP000830116"/>
    </source>
</evidence>